<evidence type="ECO:0000256" key="2">
    <source>
        <dbReference type="ARBA" id="ARBA00006840"/>
    </source>
</evidence>
<dbReference type="PANTHER" id="PTHR32191">
    <property type="entry name" value="TETRASPANIN-8-RELATED"/>
    <property type="match status" value="1"/>
</dbReference>
<reference evidence="6" key="2">
    <citation type="submission" date="2005-04" db="EMBL/GenBank/DDBJ databases">
        <authorList>
            <person name="Buell R."/>
        </authorList>
    </citation>
    <scope>NUCLEOTIDE SEQUENCE</scope>
</reference>
<reference evidence="6" key="1">
    <citation type="submission" date="2000-10" db="EMBL/GenBank/DDBJ databases">
        <authorList>
            <person name="Buell C."/>
            <person name="Yuan Q."/>
            <person name="Ouyang S."/>
            <person name="Liu J."/>
            <person name="Wang A."/>
            <person name="Maiti R."/>
            <person name="Lin H."/>
            <person name="Zhu W."/>
            <person name="Hamilton J."/>
            <person name="Jones K."/>
            <person name="Tallon L."/>
            <person name="Feldblyum T."/>
            <person name="Tsitrin T."/>
            <person name="Bera J."/>
            <person name="Kim M."/>
            <person name="Jin S."/>
            <person name="Fadrosh D."/>
            <person name="Vuong H."/>
            <person name="Overton II L."/>
            <person name="Reardon M."/>
            <person name="Weaver B."/>
            <person name="Johri S."/>
            <person name="Lewis M."/>
            <person name="Utterback T."/>
            <person name="Van Aken S."/>
            <person name="Wortman J."/>
            <person name="Haas B."/>
            <person name="Koo H."/>
            <person name="Zismann V."/>
            <person name="Hsiao J."/>
            <person name="Iobst S."/>
            <person name="de Vazeilles A."/>
            <person name="White O."/>
            <person name="Salzberg S."/>
            <person name="Fraser C."/>
        </authorList>
    </citation>
    <scope>NUCLEOTIDE SEQUENCE</scope>
</reference>
<evidence type="ECO:0000256" key="3">
    <source>
        <dbReference type="ARBA" id="ARBA00022692"/>
    </source>
</evidence>
<dbReference type="GO" id="GO:0016020">
    <property type="term" value="C:membrane"/>
    <property type="evidence" value="ECO:0007669"/>
    <property type="project" value="UniProtKB-SubCell"/>
</dbReference>
<organism evidence="6">
    <name type="scientific">Oryza sativa subsp. japonica</name>
    <name type="common">Rice</name>
    <dbReference type="NCBI Taxonomy" id="39947"/>
    <lineage>
        <taxon>Eukaryota</taxon>
        <taxon>Viridiplantae</taxon>
        <taxon>Streptophyta</taxon>
        <taxon>Embryophyta</taxon>
        <taxon>Tracheophyta</taxon>
        <taxon>Spermatophyta</taxon>
        <taxon>Magnoliopsida</taxon>
        <taxon>Liliopsida</taxon>
        <taxon>Poales</taxon>
        <taxon>Poaceae</taxon>
        <taxon>BOP clade</taxon>
        <taxon>Oryzoideae</taxon>
        <taxon>Oryzeae</taxon>
        <taxon>Oryzinae</taxon>
        <taxon>Oryza</taxon>
        <taxon>Oryza sativa</taxon>
    </lineage>
</organism>
<evidence type="ECO:0000256" key="1">
    <source>
        <dbReference type="ARBA" id="ARBA00004370"/>
    </source>
</evidence>
<evidence type="ECO:0000256" key="4">
    <source>
        <dbReference type="ARBA" id="ARBA00022989"/>
    </source>
</evidence>
<evidence type="ECO:0000256" key="5">
    <source>
        <dbReference type="ARBA" id="ARBA00023136"/>
    </source>
</evidence>
<sequence length="313" mass="35082">MEIGEGMGVIAKEGASYDCEVGDTGTTGGGVRVLDEHPQRRMQAVLDDPCHGSWRSNFPHLAVTLTCGCLVSGNAVRGFGGNHGVHSACVYYHKYRNWPFCLWGELNDTEKWTHLRSCLVKSDDCNGLSRRYKVPPLPHIFLLVTTDVLTIKSKVSPFPSISAMSILPVLFYSLQTLKQYKLADLTPMESGCCRPPAECGYPAVNASYFDLSYHPVSTNVDCKLYKNARSVLCYDCDSCKAGVAQYMKTEWRVVAIFNVILFVILLACEHFRNKFILGPLTLHRIRFSSFNPKTRYNRSLSYQNRCKRGPLAV</sequence>
<protein>
    <submittedName>
        <fullName evidence="6">Tetraspanin family, putative</fullName>
    </submittedName>
</protein>
<comment type="subcellular location">
    <subcellularLocation>
        <location evidence="1">Membrane</location>
    </subcellularLocation>
</comment>
<keyword evidence="4" id="KW-1133">Transmembrane helix</keyword>
<keyword evidence="5" id="KW-0472">Membrane</keyword>
<dbReference type="AlphaFoldDB" id="Q53RP4"/>
<dbReference type="EMBL" id="AC084023">
    <property type="protein sequence ID" value="AAX95708.1"/>
    <property type="molecule type" value="Genomic_DNA"/>
</dbReference>
<keyword evidence="3" id="KW-0812">Transmembrane</keyword>
<evidence type="ECO:0000313" key="6">
    <source>
        <dbReference type="EMBL" id="AAX95708.1"/>
    </source>
</evidence>
<comment type="similarity">
    <text evidence="2">Belongs to the tetraspanin (TM4SF) family.</text>
</comment>
<proteinExistence type="inferred from homology"/>
<name>Q53RP4_ORYSJ</name>
<accession>Q53RP4</accession>
<dbReference type="InterPro" id="IPR044991">
    <property type="entry name" value="TET_plant"/>
</dbReference>
<dbReference type="GO" id="GO:0009734">
    <property type="term" value="P:auxin-activated signaling pathway"/>
    <property type="evidence" value="ECO:0007669"/>
    <property type="project" value="InterPro"/>
</dbReference>